<comment type="caution">
    <text evidence="2">The sequence shown here is derived from an EMBL/GenBank/DDBJ whole genome shotgun (WGS) entry which is preliminary data.</text>
</comment>
<proteinExistence type="predicted"/>
<dbReference type="Proteomes" id="UP001234178">
    <property type="component" value="Unassembled WGS sequence"/>
</dbReference>
<evidence type="ECO:0000313" key="2">
    <source>
        <dbReference type="EMBL" id="KAK4005290.1"/>
    </source>
</evidence>
<reference evidence="2 3" key="1">
    <citation type="journal article" date="2023" name="Nucleic Acids Res.">
        <title>The hologenome of Daphnia magna reveals possible DNA methylation and microbiome-mediated evolution of the host genome.</title>
        <authorList>
            <person name="Chaturvedi A."/>
            <person name="Li X."/>
            <person name="Dhandapani V."/>
            <person name="Marshall H."/>
            <person name="Kissane S."/>
            <person name="Cuenca-Cambronero M."/>
            <person name="Asole G."/>
            <person name="Calvet F."/>
            <person name="Ruiz-Romero M."/>
            <person name="Marangio P."/>
            <person name="Guigo R."/>
            <person name="Rago D."/>
            <person name="Mirbahai L."/>
            <person name="Eastwood N."/>
            <person name="Colbourne J.K."/>
            <person name="Zhou J."/>
            <person name="Mallon E."/>
            <person name="Orsini L."/>
        </authorList>
    </citation>
    <scope>NUCLEOTIDE SEQUENCE [LARGE SCALE GENOMIC DNA]</scope>
    <source>
        <strain evidence="2">LRV0_1</strain>
    </source>
</reference>
<sequence>MKSGVRKEDGRRGYGQIQSMSFQRAQPARLNYGRRHAAPTSEGYGAQRGIGHTALRPMK</sequence>
<gene>
    <name evidence="2" type="ORF">OUZ56_007007</name>
</gene>
<feature type="region of interest" description="Disordered" evidence="1">
    <location>
        <begin position="1"/>
        <end position="22"/>
    </location>
</feature>
<feature type="compositionally biased region" description="Basic and acidic residues" evidence="1">
    <location>
        <begin position="1"/>
        <end position="12"/>
    </location>
</feature>
<evidence type="ECO:0000256" key="1">
    <source>
        <dbReference type="SAM" id="MobiDB-lite"/>
    </source>
</evidence>
<name>A0ABQ9YYJ9_9CRUS</name>
<dbReference type="EMBL" id="JAOYFB010000001">
    <property type="protein sequence ID" value="KAK4005290.1"/>
    <property type="molecule type" value="Genomic_DNA"/>
</dbReference>
<organism evidence="2 3">
    <name type="scientific">Daphnia magna</name>
    <dbReference type="NCBI Taxonomy" id="35525"/>
    <lineage>
        <taxon>Eukaryota</taxon>
        <taxon>Metazoa</taxon>
        <taxon>Ecdysozoa</taxon>
        <taxon>Arthropoda</taxon>
        <taxon>Crustacea</taxon>
        <taxon>Branchiopoda</taxon>
        <taxon>Diplostraca</taxon>
        <taxon>Cladocera</taxon>
        <taxon>Anomopoda</taxon>
        <taxon>Daphniidae</taxon>
        <taxon>Daphnia</taxon>
    </lineage>
</organism>
<accession>A0ABQ9YYJ9</accession>
<feature type="region of interest" description="Disordered" evidence="1">
    <location>
        <begin position="36"/>
        <end position="59"/>
    </location>
</feature>
<keyword evidence="3" id="KW-1185">Reference proteome</keyword>
<protein>
    <submittedName>
        <fullName evidence="2">Uncharacterized protein</fullName>
    </submittedName>
</protein>
<evidence type="ECO:0000313" key="3">
    <source>
        <dbReference type="Proteomes" id="UP001234178"/>
    </source>
</evidence>